<sequence>MRAIYIAQRVIHELIRDKRTMALMFVAPVLIMFLMKLIFTQSTTTSVTVATVGVDGNVRSALNAVKHVAVTNKASNAAAQHALKTQKVDAVIRQTKPAHYTVTYANTDATKTNLVKAGFNAALTANGIKTLKQTTLKLSQTVSQMATTIAKVAPQAAGSLKVPQTEPAAATKITDRYQYGDKDTGFFNKIVPILMGFFVFFFVFLISGMALLKERTTGTLDRLLATPVRRGEIVMGYMLSYGILALIQTVIIVLCTVGFMGVEITGTLAAVMVINFLLALVALAFGILLSTLAQSEFQMMQFIPILVIPQVFFSGIVPLDSLAAWVKDISYVLPLTYAGHAMTQIIMYGTRLSALGLDIGVLLLFLIVLTALNVRGMRRYRKV</sequence>
<evidence type="ECO:0000256" key="6">
    <source>
        <dbReference type="ARBA" id="ARBA00022989"/>
    </source>
</evidence>
<accession>A0ABW4E6J9</accession>
<evidence type="ECO:0000259" key="9">
    <source>
        <dbReference type="PROSITE" id="PS51012"/>
    </source>
</evidence>
<dbReference type="PANTHER" id="PTHR30294">
    <property type="entry name" value="MEMBRANE COMPONENT OF ABC TRANSPORTER YHHJ-RELATED"/>
    <property type="match status" value="1"/>
</dbReference>
<organism evidence="10 11">
    <name type="scientific">Lacticaseibacillus baoqingensis</name>
    <dbReference type="NCBI Taxonomy" id="2486013"/>
    <lineage>
        <taxon>Bacteria</taxon>
        <taxon>Bacillati</taxon>
        <taxon>Bacillota</taxon>
        <taxon>Bacilli</taxon>
        <taxon>Lactobacillales</taxon>
        <taxon>Lactobacillaceae</taxon>
        <taxon>Lacticaseibacillus</taxon>
    </lineage>
</organism>
<keyword evidence="7 8" id="KW-0472">Membrane</keyword>
<evidence type="ECO:0000256" key="7">
    <source>
        <dbReference type="ARBA" id="ARBA00023136"/>
    </source>
</evidence>
<comment type="caution">
    <text evidence="10">The sequence shown here is derived from an EMBL/GenBank/DDBJ whole genome shotgun (WGS) entry which is preliminary data.</text>
</comment>
<feature type="transmembrane region" description="Helical" evidence="8">
    <location>
        <begin position="345"/>
        <end position="372"/>
    </location>
</feature>
<feature type="transmembrane region" description="Helical" evidence="8">
    <location>
        <begin position="190"/>
        <end position="212"/>
    </location>
</feature>
<feature type="transmembrane region" description="Helical" evidence="8">
    <location>
        <begin position="233"/>
        <end position="262"/>
    </location>
</feature>
<evidence type="ECO:0000256" key="8">
    <source>
        <dbReference type="SAM" id="Phobius"/>
    </source>
</evidence>
<dbReference type="InterPro" id="IPR047817">
    <property type="entry name" value="ABC2_TM_bact-type"/>
</dbReference>
<feature type="transmembrane region" description="Helical" evidence="8">
    <location>
        <begin position="21"/>
        <end position="39"/>
    </location>
</feature>
<evidence type="ECO:0000313" key="10">
    <source>
        <dbReference type="EMBL" id="MFD1485514.1"/>
    </source>
</evidence>
<dbReference type="EMBL" id="JBHTON010000031">
    <property type="protein sequence ID" value="MFD1485514.1"/>
    <property type="molecule type" value="Genomic_DNA"/>
</dbReference>
<comment type="subcellular location">
    <subcellularLocation>
        <location evidence="1">Cell membrane</location>
        <topology evidence="1">Multi-pass membrane protein</topology>
    </subcellularLocation>
</comment>
<evidence type="ECO:0000256" key="2">
    <source>
        <dbReference type="ARBA" id="ARBA00007783"/>
    </source>
</evidence>
<comment type="similarity">
    <text evidence="2">Belongs to the ABC-2 integral membrane protein family.</text>
</comment>
<dbReference type="PROSITE" id="PS51012">
    <property type="entry name" value="ABC_TM2"/>
    <property type="match status" value="1"/>
</dbReference>
<feature type="domain" description="ABC transmembrane type-2" evidence="9">
    <location>
        <begin position="145"/>
        <end position="380"/>
    </location>
</feature>
<keyword evidence="3" id="KW-0813">Transport</keyword>
<gene>
    <name evidence="10" type="ORF">ACFQ5J_09770</name>
</gene>
<keyword evidence="4" id="KW-1003">Cell membrane</keyword>
<name>A0ABW4E6J9_9LACO</name>
<keyword evidence="11" id="KW-1185">Reference proteome</keyword>
<dbReference type="InterPro" id="IPR051449">
    <property type="entry name" value="ABC-2_transporter_component"/>
</dbReference>
<reference evidence="11" key="1">
    <citation type="journal article" date="2019" name="Int. J. Syst. Evol. Microbiol.">
        <title>The Global Catalogue of Microorganisms (GCM) 10K type strain sequencing project: providing services to taxonomists for standard genome sequencing and annotation.</title>
        <authorList>
            <consortium name="The Broad Institute Genomics Platform"/>
            <consortium name="The Broad Institute Genome Sequencing Center for Infectious Disease"/>
            <person name="Wu L."/>
            <person name="Ma J."/>
        </authorList>
    </citation>
    <scope>NUCLEOTIDE SEQUENCE [LARGE SCALE GENOMIC DNA]</scope>
    <source>
        <strain evidence="11">CCM 8903</strain>
    </source>
</reference>
<dbReference type="Pfam" id="PF12698">
    <property type="entry name" value="ABC2_membrane_3"/>
    <property type="match status" value="1"/>
</dbReference>
<evidence type="ECO:0000256" key="4">
    <source>
        <dbReference type="ARBA" id="ARBA00022475"/>
    </source>
</evidence>
<evidence type="ECO:0000256" key="5">
    <source>
        <dbReference type="ARBA" id="ARBA00022692"/>
    </source>
</evidence>
<evidence type="ECO:0000256" key="3">
    <source>
        <dbReference type="ARBA" id="ARBA00022448"/>
    </source>
</evidence>
<dbReference type="PANTHER" id="PTHR30294:SF38">
    <property type="entry name" value="TRANSPORT PERMEASE PROTEIN"/>
    <property type="match status" value="1"/>
</dbReference>
<dbReference type="InterPro" id="IPR013525">
    <property type="entry name" value="ABC2_TM"/>
</dbReference>
<dbReference type="RefSeq" id="WP_125754431.1">
    <property type="nucleotide sequence ID" value="NZ_JBHTON010000031.1"/>
</dbReference>
<protein>
    <submittedName>
        <fullName evidence="10">ABC transporter permease</fullName>
    </submittedName>
</protein>
<evidence type="ECO:0000313" key="11">
    <source>
        <dbReference type="Proteomes" id="UP001597252"/>
    </source>
</evidence>
<keyword evidence="5 8" id="KW-0812">Transmembrane</keyword>
<proteinExistence type="inferred from homology"/>
<feature type="transmembrane region" description="Helical" evidence="8">
    <location>
        <begin position="268"/>
        <end position="290"/>
    </location>
</feature>
<evidence type="ECO:0000256" key="1">
    <source>
        <dbReference type="ARBA" id="ARBA00004651"/>
    </source>
</evidence>
<keyword evidence="6 8" id="KW-1133">Transmembrane helix</keyword>
<dbReference type="Proteomes" id="UP001597252">
    <property type="component" value="Unassembled WGS sequence"/>
</dbReference>
<feature type="transmembrane region" description="Helical" evidence="8">
    <location>
        <begin position="302"/>
        <end position="325"/>
    </location>
</feature>